<keyword evidence="4" id="KW-1185">Reference proteome</keyword>
<evidence type="ECO:0000256" key="1">
    <source>
        <dbReference type="SAM" id="Phobius"/>
    </source>
</evidence>
<keyword evidence="1" id="KW-0812">Transmembrane</keyword>
<proteinExistence type="predicted"/>
<comment type="caution">
    <text evidence="3">The sequence shown here is derived from an EMBL/GenBank/DDBJ whole genome shotgun (WGS) entry which is preliminary data.</text>
</comment>
<evidence type="ECO:0000313" key="4">
    <source>
        <dbReference type="Proteomes" id="UP001589797"/>
    </source>
</evidence>
<dbReference type="Proteomes" id="UP001589797">
    <property type="component" value="Unassembled WGS sequence"/>
</dbReference>
<dbReference type="PANTHER" id="PTHR37461">
    <property type="entry name" value="ANTI-SIGMA-K FACTOR RSKA"/>
    <property type="match status" value="1"/>
</dbReference>
<name>A0ABV6FV70_9BACT</name>
<dbReference type="InterPro" id="IPR018764">
    <property type="entry name" value="RskA_C"/>
</dbReference>
<dbReference type="RefSeq" id="WP_382388126.1">
    <property type="nucleotide sequence ID" value="NZ_JBHLWI010000037.1"/>
</dbReference>
<accession>A0ABV6FV70</accession>
<gene>
    <name evidence="3" type="ORF">ACFFIP_13190</name>
</gene>
<evidence type="ECO:0000259" key="2">
    <source>
        <dbReference type="Pfam" id="PF10099"/>
    </source>
</evidence>
<dbReference type="EMBL" id="JBHLWI010000037">
    <property type="protein sequence ID" value="MFC0263641.1"/>
    <property type="molecule type" value="Genomic_DNA"/>
</dbReference>
<keyword evidence="1" id="KW-1133">Transmembrane helix</keyword>
<dbReference type="PANTHER" id="PTHR37461:SF1">
    <property type="entry name" value="ANTI-SIGMA-K FACTOR RSKA"/>
    <property type="match status" value="1"/>
</dbReference>
<feature type="transmembrane region" description="Helical" evidence="1">
    <location>
        <begin position="108"/>
        <end position="129"/>
    </location>
</feature>
<reference evidence="3 4" key="1">
    <citation type="submission" date="2024-09" db="EMBL/GenBank/DDBJ databases">
        <authorList>
            <person name="Sun Q."/>
            <person name="Mori K."/>
        </authorList>
    </citation>
    <scope>NUCLEOTIDE SEQUENCE [LARGE SCALE GENOMIC DNA]</scope>
    <source>
        <strain evidence="3 4">CCM 7650</strain>
    </source>
</reference>
<sequence length="276" mass="30338">MDIQAYISSGILELFLLGELNEREKQEVMEMAARYPAIQNELEELEKTMFAFDQQSGINPSEGVKSRIMETLYGAEQPISPALPIAEKVRTTDMGSGIERNIGNTWKIWAVAASFVALLASAAAIYFAARYYKSQENYMALMLERSVLAEELDIKQARFEQVEEVLAGDFDMVSLSGTAFEIQEDAKLNVFWNANEALVYVAVQNLALLGADQDYQLWAIGENGPIGIGLINPQEKNVLQKMDQVAAAGAFAITIEPKGGSLTPTLEKLVALGEVT</sequence>
<organism evidence="3 4">
    <name type="scientific">Fontibacter flavus</name>
    <dbReference type="NCBI Taxonomy" id="654838"/>
    <lineage>
        <taxon>Bacteria</taxon>
        <taxon>Pseudomonadati</taxon>
        <taxon>Bacteroidota</taxon>
        <taxon>Cytophagia</taxon>
        <taxon>Cytophagales</taxon>
        <taxon>Cyclobacteriaceae</taxon>
        <taxon>Fontibacter</taxon>
    </lineage>
</organism>
<keyword evidence="1" id="KW-0472">Membrane</keyword>
<feature type="domain" description="Anti-sigma K factor RskA C-terminal" evidence="2">
    <location>
        <begin position="119"/>
        <end position="265"/>
    </location>
</feature>
<dbReference type="Pfam" id="PF10099">
    <property type="entry name" value="RskA_C"/>
    <property type="match status" value="1"/>
</dbReference>
<dbReference type="InterPro" id="IPR051474">
    <property type="entry name" value="Anti-sigma-K/W_factor"/>
</dbReference>
<evidence type="ECO:0000313" key="3">
    <source>
        <dbReference type="EMBL" id="MFC0263641.1"/>
    </source>
</evidence>
<protein>
    <submittedName>
        <fullName evidence="3">Anti-sigma factor domain-containing protein</fullName>
    </submittedName>
</protein>